<dbReference type="InterPro" id="IPR016181">
    <property type="entry name" value="Acyl_CoA_acyltransferase"/>
</dbReference>
<evidence type="ECO:0000259" key="1">
    <source>
        <dbReference type="PROSITE" id="PS51186"/>
    </source>
</evidence>
<proteinExistence type="predicted"/>
<dbReference type="EMBL" id="AP025293">
    <property type="protein sequence ID" value="BDD01098.1"/>
    <property type="molecule type" value="Genomic_DNA"/>
</dbReference>
<dbReference type="RefSeq" id="WP_338398275.1">
    <property type="nucleotide sequence ID" value="NZ_AP025293.1"/>
</dbReference>
<gene>
    <name evidence="2" type="ORF">PEPS_33780</name>
</gene>
<protein>
    <submittedName>
        <fullName evidence="2">N-acetyltransferase GCN5</fullName>
    </submittedName>
</protein>
<dbReference type="Pfam" id="PF13302">
    <property type="entry name" value="Acetyltransf_3"/>
    <property type="match status" value="1"/>
</dbReference>
<feature type="domain" description="N-acetyltransferase" evidence="1">
    <location>
        <begin position="26"/>
        <end position="170"/>
    </location>
</feature>
<evidence type="ECO:0000313" key="3">
    <source>
        <dbReference type="Proteomes" id="UP001354989"/>
    </source>
</evidence>
<dbReference type="PANTHER" id="PTHR43792:SF1">
    <property type="entry name" value="N-ACETYLTRANSFERASE DOMAIN-CONTAINING PROTEIN"/>
    <property type="match status" value="1"/>
</dbReference>
<dbReference type="PANTHER" id="PTHR43792">
    <property type="entry name" value="GNAT FAMILY, PUTATIVE (AFU_ORTHOLOGUE AFUA_3G00765)-RELATED-RELATED"/>
    <property type="match status" value="1"/>
</dbReference>
<dbReference type="InterPro" id="IPR051531">
    <property type="entry name" value="N-acetyltransferase"/>
</dbReference>
<keyword evidence="2" id="KW-0614">Plasmid</keyword>
<dbReference type="InterPro" id="IPR000182">
    <property type="entry name" value="GNAT_dom"/>
</dbReference>
<dbReference type="SUPFAM" id="SSF55729">
    <property type="entry name" value="Acyl-CoA N-acyltransferases (Nat)"/>
    <property type="match status" value="1"/>
</dbReference>
<geneLocation type="plasmid" evidence="2 3">
    <name>pPP1</name>
</geneLocation>
<sequence>MLKIITPRTSIVPINLQDDQFLLELMNTKGWLTFIGDKYIENTQHARTYIIDSIIPAYKSPTMGMRKIVLKSSNTPIGICGFVQRTYLDLPDIGFALLPQFSKKGYMLEACRALLAYGKVRGIHPCAAITTSSNVKSQQLLKRLGFQQQQHLPPQMPKKFMLFSNQSPLPQC</sequence>
<dbReference type="Proteomes" id="UP001354989">
    <property type="component" value="Plasmid pPP1"/>
</dbReference>
<reference evidence="2 3" key="1">
    <citation type="submission" date="2021-12" db="EMBL/GenBank/DDBJ databases">
        <title>Genome sequencing of bacteria with rrn-lacking chromosome and rrn-plasmid.</title>
        <authorList>
            <person name="Anda M."/>
            <person name="Iwasaki W."/>
        </authorList>
    </citation>
    <scope>NUCLEOTIDE SEQUENCE [LARGE SCALE GENOMIC DNA]</scope>
    <source>
        <strain evidence="2 3">NBRC 101262</strain>
        <plasmid evidence="2 3">pPP1</plasmid>
    </source>
</reference>
<dbReference type="Gene3D" id="3.40.630.30">
    <property type="match status" value="1"/>
</dbReference>
<dbReference type="PROSITE" id="PS51186">
    <property type="entry name" value="GNAT"/>
    <property type="match status" value="1"/>
</dbReference>
<name>A0ABM7VJE1_9BACT</name>
<organism evidence="2 3">
    <name type="scientific">Persicobacter psychrovividus</name>
    <dbReference type="NCBI Taxonomy" id="387638"/>
    <lineage>
        <taxon>Bacteria</taxon>
        <taxon>Pseudomonadati</taxon>
        <taxon>Bacteroidota</taxon>
        <taxon>Cytophagia</taxon>
        <taxon>Cytophagales</taxon>
        <taxon>Persicobacteraceae</taxon>
        <taxon>Persicobacter</taxon>
    </lineage>
</organism>
<evidence type="ECO:0000313" key="2">
    <source>
        <dbReference type="EMBL" id="BDD01098.1"/>
    </source>
</evidence>
<keyword evidence="3" id="KW-1185">Reference proteome</keyword>
<accession>A0ABM7VJE1</accession>